<dbReference type="PRINTS" id="PR01736">
    <property type="entry name" value="PHPHTRNFRASE"/>
</dbReference>
<dbReference type="InterPro" id="IPR008279">
    <property type="entry name" value="PEP-util_enz_mobile_dom"/>
</dbReference>
<keyword evidence="5" id="KW-0479">Metal-binding</keyword>
<dbReference type="InterPro" id="IPR036618">
    <property type="entry name" value="PtsI_HPr-bd_sf"/>
</dbReference>
<dbReference type="Pfam" id="PF00391">
    <property type="entry name" value="PEP-utilizers"/>
    <property type="match status" value="1"/>
</dbReference>
<dbReference type="Gene3D" id="3.50.30.10">
    <property type="entry name" value="Phosphohistidine domain"/>
    <property type="match status" value="1"/>
</dbReference>
<dbReference type="KEGG" id="tpx:Turpa_2807"/>
<dbReference type="PANTHER" id="PTHR46244:SF3">
    <property type="entry name" value="PHOSPHOENOLPYRUVATE-PROTEIN PHOSPHOTRANSFERASE"/>
    <property type="match status" value="1"/>
</dbReference>
<proteinExistence type="inferred from homology"/>
<keyword evidence="4 12" id="KW-0808">Transferase</keyword>
<evidence type="ECO:0000313" key="12">
    <source>
        <dbReference type="EMBL" id="AFM13446.1"/>
    </source>
</evidence>
<dbReference type="AlphaFoldDB" id="I4B839"/>
<dbReference type="InterPro" id="IPR040442">
    <property type="entry name" value="Pyrv_kinase-like_dom_sf"/>
</dbReference>
<dbReference type="GO" id="GO:0016301">
    <property type="term" value="F:kinase activity"/>
    <property type="evidence" value="ECO:0007669"/>
    <property type="project" value="UniProtKB-KW"/>
</dbReference>
<dbReference type="GO" id="GO:0046872">
    <property type="term" value="F:metal ion binding"/>
    <property type="evidence" value="ECO:0007669"/>
    <property type="project" value="UniProtKB-KW"/>
</dbReference>
<dbReference type="Gene3D" id="1.10.274.10">
    <property type="entry name" value="PtsI, HPr-binding domain"/>
    <property type="match status" value="1"/>
</dbReference>
<reference evidence="12 13" key="1">
    <citation type="submission" date="2012-06" db="EMBL/GenBank/DDBJ databases">
        <title>The complete chromosome of genome of Turneriella parva DSM 21527.</title>
        <authorList>
            <consortium name="US DOE Joint Genome Institute (JGI-PGF)"/>
            <person name="Lucas S."/>
            <person name="Han J."/>
            <person name="Lapidus A."/>
            <person name="Bruce D."/>
            <person name="Goodwin L."/>
            <person name="Pitluck S."/>
            <person name="Peters L."/>
            <person name="Kyrpides N."/>
            <person name="Mavromatis K."/>
            <person name="Ivanova N."/>
            <person name="Mikhailova N."/>
            <person name="Chertkov O."/>
            <person name="Detter J.C."/>
            <person name="Tapia R."/>
            <person name="Han C."/>
            <person name="Land M."/>
            <person name="Hauser L."/>
            <person name="Markowitz V."/>
            <person name="Cheng J.-F."/>
            <person name="Hugenholtz P."/>
            <person name="Woyke T."/>
            <person name="Wu D."/>
            <person name="Gronow S."/>
            <person name="Wellnitz S."/>
            <person name="Brambilla E."/>
            <person name="Klenk H.-P."/>
            <person name="Eisen J.A."/>
        </authorList>
    </citation>
    <scope>NUCLEOTIDE SEQUENCE [LARGE SCALE GENOMIC DNA]</scope>
    <source>
        <strain evidence="13">ATCC BAA-1111 / DSM 21527 / NCTC 11395 / H</strain>
    </source>
</reference>
<evidence type="ECO:0000259" key="11">
    <source>
        <dbReference type="Pfam" id="PF05524"/>
    </source>
</evidence>
<dbReference type="RefSeq" id="WP_014803948.1">
    <property type="nucleotide sequence ID" value="NC_018020.1"/>
</dbReference>
<dbReference type="InterPro" id="IPR000121">
    <property type="entry name" value="PEP_util_C"/>
</dbReference>
<dbReference type="Pfam" id="PF02896">
    <property type="entry name" value="PEP-utilizers_C"/>
    <property type="match status" value="1"/>
</dbReference>
<evidence type="ECO:0000256" key="6">
    <source>
        <dbReference type="ARBA" id="ARBA00022777"/>
    </source>
</evidence>
<comment type="similarity">
    <text evidence="2">Belongs to the PEP-utilizing enzyme family.</text>
</comment>
<evidence type="ECO:0000256" key="4">
    <source>
        <dbReference type="ARBA" id="ARBA00022679"/>
    </source>
</evidence>
<evidence type="ECO:0000256" key="3">
    <source>
        <dbReference type="ARBA" id="ARBA00016544"/>
    </source>
</evidence>
<feature type="domain" description="PEP-utilising enzyme mobile" evidence="9">
    <location>
        <begin position="170"/>
        <end position="238"/>
    </location>
</feature>
<dbReference type="HOGENOM" id="CLU_477287_0_0_12"/>
<dbReference type="Gene3D" id="3.20.20.60">
    <property type="entry name" value="Phosphoenolpyruvate-binding domains"/>
    <property type="match status" value="1"/>
</dbReference>
<gene>
    <name evidence="12" type="ordered locus">Turpa_2807</name>
</gene>
<protein>
    <recommendedName>
        <fullName evidence="3">Phosphoenolpyruvate-protein phosphotransferase</fullName>
    </recommendedName>
    <alternativeName>
        <fullName evidence="8">Phosphotransferase system, enzyme I</fullName>
    </alternativeName>
</protein>
<name>I4B839_TURPD</name>
<accession>I4B839</accession>
<keyword evidence="6" id="KW-0418">Kinase</keyword>
<dbReference type="InterPro" id="IPR015813">
    <property type="entry name" value="Pyrv/PenolPyrv_kinase-like_dom"/>
</dbReference>
<dbReference type="Proteomes" id="UP000006048">
    <property type="component" value="Chromosome"/>
</dbReference>
<dbReference type="SUPFAM" id="SSF51621">
    <property type="entry name" value="Phosphoenolpyruvate/pyruvate domain"/>
    <property type="match status" value="1"/>
</dbReference>
<evidence type="ECO:0000259" key="10">
    <source>
        <dbReference type="Pfam" id="PF02896"/>
    </source>
</evidence>
<dbReference type="OrthoDB" id="9765468at2"/>
<dbReference type="SUPFAM" id="SSF52009">
    <property type="entry name" value="Phosphohistidine domain"/>
    <property type="match status" value="1"/>
</dbReference>
<evidence type="ECO:0000256" key="1">
    <source>
        <dbReference type="ARBA" id="ARBA00001946"/>
    </source>
</evidence>
<comment type="cofactor">
    <cofactor evidence="1">
        <name>Mg(2+)</name>
        <dbReference type="ChEBI" id="CHEBI:18420"/>
    </cofactor>
</comment>
<dbReference type="SUPFAM" id="SSF47831">
    <property type="entry name" value="Enzyme I of the PEP:sugar phosphotransferase system HPr-binding (sub)domain"/>
    <property type="match status" value="1"/>
</dbReference>
<dbReference type="STRING" id="869212.Turpa_2807"/>
<dbReference type="Pfam" id="PF05524">
    <property type="entry name" value="PEP-utilisers_N"/>
    <property type="match status" value="1"/>
</dbReference>
<evidence type="ECO:0000313" key="13">
    <source>
        <dbReference type="Proteomes" id="UP000006048"/>
    </source>
</evidence>
<keyword evidence="13" id="KW-1185">Reference proteome</keyword>
<dbReference type="InterPro" id="IPR050499">
    <property type="entry name" value="PEP-utilizing_PTS_enzyme"/>
</dbReference>
<dbReference type="InterPro" id="IPR008731">
    <property type="entry name" value="PTS_EIN"/>
</dbReference>
<dbReference type="InterPro" id="IPR036637">
    <property type="entry name" value="Phosphohistidine_dom_sf"/>
</dbReference>
<dbReference type="EMBL" id="CP002959">
    <property type="protein sequence ID" value="AFM13446.1"/>
    <property type="molecule type" value="Genomic_DNA"/>
</dbReference>
<evidence type="ECO:0000256" key="5">
    <source>
        <dbReference type="ARBA" id="ARBA00022723"/>
    </source>
</evidence>
<organism evidence="12 13">
    <name type="scientific">Turneriella parva (strain ATCC BAA-1111 / DSM 21527 / NCTC 11395 / H)</name>
    <name type="common">Leptospira parva</name>
    <dbReference type="NCBI Taxonomy" id="869212"/>
    <lineage>
        <taxon>Bacteria</taxon>
        <taxon>Pseudomonadati</taxon>
        <taxon>Spirochaetota</taxon>
        <taxon>Spirochaetia</taxon>
        <taxon>Leptospirales</taxon>
        <taxon>Leptospiraceae</taxon>
        <taxon>Turneriella</taxon>
    </lineage>
</organism>
<evidence type="ECO:0000259" key="9">
    <source>
        <dbReference type="Pfam" id="PF00391"/>
    </source>
</evidence>
<sequence length="571" mass="64302">MRHIRAKSIFPGRIRGFAAEFRRERFAADERRDINPRNEYRTFKSALRSAQLQLAGEKKMMLDRRKKNPGEIFAIDDAIDVLESHLMTLEDPYFLGEIKTRIFKTGATAAAALGAVISMVSRQFSFEATPSRFDGKPQNRHFLKDMNDMKRRIQFFLGMQQELKLPEGVTIVAAPKLTVSEVLALKRAGARGIIIGETSDTAHELVMLRAMRIPCVSVNDPRFFRLKKSTPLLLDADIGYIVLHPKRSARFIESVPEDGAQRWSLGAKLGKGANVDFSGTLHFTNELQQVAAQKQRIGLYRTEYQVSEARELPSARALQKQYEHIMRDFPQLEVTYRLFDFSDDKNFLNSAAIEANRELRGIRFLLREPKVLTSQLTALMRAARETNAQLNVLVPYVSERREIFAIKAQIAEINAGKKPVKMRLGAMLENTAGVLAAYRWVNEVDFFYVGTSDLLSSLASERRENADALHRALVGDAFAALAKQLKALTLRRPLTICGEVAGEPWALAYLVSLGFRHFTVPTHRMPIVANMVQALGAGHLDFARKILAISDEAERVEKARALALDILYGQS</sequence>
<dbReference type="GO" id="GO:0009401">
    <property type="term" value="P:phosphoenolpyruvate-dependent sugar phosphotransferase system"/>
    <property type="evidence" value="ECO:0007669"/>
    <property type="project" value="InterPro"/>
</dbReference>
<evidence type="ECO:0000256" key="7">
    <source>
        <dbReference type="ARBA" id="ARBA00022842"/>
    </source>
</evidence>
<keyword evidence="7" id="KW-0460">Magnesium</keyword>
<feature type="domain" description="PEP-utilising enzyme C-terminal" evidence="10">
    <location>
        <begin position="288"/>
        <end position="532"/>
    </location>
</feature>
<dbReference type="PANTHER" id="PTHR46244">
    <property type="entry name" value="PHOSPHOENOLPYRUVATE-PROTEIN PHOSPHOTRANSFERASE"/>
    <property type="match status" value="1"/>
</dbReference>
<evidence type="ECO:0000256" key="8">
    <source>
        <dbReference type="ARBA" id="ARBA00033235"/>
    </source>
</evidence>
<evidence type="ECO:0000256" key="2">
    <source>
        <dbReference type="ARBA" id="ARBA00007837"/>
    </source>
</evidence>
<feature type="domain" description="Phosphotransferase system enzyme I N-terminal" evidence="11">
    <location>
        <begin position="28"/>
        <end position="125"/>
    </location>
</feature>